<name>A0A8J8NID4_HALGN</name>
<keyword evidence="2" id="KW-1133">Transmembrane helix</keyword>
<feature type="transmembrane region" description="Helical" evidence="2">
    <location>
        <begin position="69"/>
        <end position="92"/>
    </location>
</feature>
<dbReference type="NCBIfam" id="TIGR04294">
    <property type="entry name" value="pre_pil_HX9DG"/>
    <property type="match status" value="1"/>
</dbReference>
<proteinExistence type="predicted"/>
<comment type="caution">
    <text evidence="4">The sequence shown here is derived from an EMBL/GenBank/DDBJ whole genome shotgun (WGS) entry which is preliminary data.</text>
</comment>
<dbReference type="Pfam" id="PF07963">
    <property type="entry name" value="N_methyl"/>
    <property type="match status" value="1"/>
</dbReference>
<evidence type="ECO:0000313" key="5">
    <source>
        <dbReference type="Proteomes" id="UP000785679"/>
    </source>
</evidence>
<evidence type="ECO:0000313" key="4">
    <source>
        <dbReference type="EMBL" id="TNV75101.1"/>
    </source>
</evidence>
<accession>A0A8J8NID4</accession>
<dbReference type="Pfam" id="PF07596">
    <property type="entry name" value="SBP_bac_10"/>
    <property type="match status" value="1"/>
</dbReference>
<evidence type="ECO:0000256" key="1">
    <source>
        <dbReference type="SAM" id="MobiDB-lite"/>
    </source>
</evidence>
<organism evidence="4 5">
    <name type="scientific">Halteria grandinella</name>
    <dbReference type="NCBI Taxonomy" id="5974"/>
    <lineage>
        <taxon>Eukaryota</taxon>
        <taxon>Sar</taxon>
        <taxon>Alveolata</taxon>
        <taxon>Ciliophora</taxon>
        <taxon>Intramacronucleata</taxon>
        <taxon>Spirotrichea</taxon>
        <taxon>Stichotrichia</taxon>
        <taxon>Sporadotrichida</taxon>
        <taxon>Halteriidae</taxon>
        <taxon>Halteria</taxon>
    </lineage>
</organism>
<dbReference type="Proteomes" id="UP000785679">
    <property type="component" value="Unassembled WGS sequence"/>
</dbReference>
<dbReference type="NCBIfam" id="TIGR02532">
    <property type="entry name" value="IV_pilin_GFxxxE"/>
    <property type="match status" value="1"/>
</dbReference>
<dbReference type="InterPro" id="IPR027558">
    <property type="entry name" value="Pre_pil_HX9DG_C"/>
</dbReference>
<dbReference type="PROSITE" id="PS00409">
    <property type="entry name" value="PROKAR_NTER_METHYL"/>
    <property type="match status" value="1"/>
</dbReference>
<keyword evidence="2" id="KW-0472">Membrane</keyword>
<dbReference type="PANTHER" id="PTHR30093">
    <property type="entry name" value="GENERAL SECRETION PATHWAY PROTEIN G"/>
    <property type="match status" value="1"/>
</dbReference>
<dbReference type="OrthoDB" id="410349at2759"/>
<feature type="domain" description="DUF1559" evidence="3">
    <location>
        <begin position="93"/>
        <end position="378"/>
    </location>
</feature>
<keyword evidence="2" id="KW-0812">Transmembrane</keyword>
<protein>
    <recommendedName>
        <fullName evidence="3">DUF1559 domain-containing protein</fullName>
    </recommendedName>
</protein>
<dbReference type="InterPro" id="IPR045584">
    <property type="entry name" value="Pilin-like"/>
</dbReference>
<dbReference type="PANTHER" id="PTHR30093:SF2">
    <property type="entry name" value="TYPE II SECRETION SYSTEM PROTEIN H"/>
    <property type="match status" value="1"/>
</dbReference>
<keyword evidence="5" id="KW-1185">Reference proteome</keyword>
<dbReference type="SUPFAM" id="SSF54523">
    <property type="entry name" value="Pili subunits"/>
    <property type="match status" value="1"/>
</dbReference>
<dbReference type="InterPro" id="IPR011453">
    <property type="entry name" value="DUF1559"/>
</dbReference>
<evidence type="ECO:0000259" key="3">
    <source>
        <dbReference type="Pfam" id="PF07596"/>
    </source>
</evidence>
<evidence type="ECO:0000256" key="2">
    <source>
        <dbReference type="SAM" id="Phobius"/>
    </source>
</evidence>
<sequence length="398" mass="43008">MSIQGKEIISRWSFDTSARISTGRKKAKLDSHRSRGVTRRASKGYVPNANPHCIGEIPSMKNVSRRSGFTLIELLVVIAIIAVLISLLLPAVQSAREAARRAQCVNNLKQTGLALHNYESAQGSFPIGLIRFTPPLCDANSNRRHTLFAMILPYMEQGNLYAGLNFNFGANSSRNVTAQEIFVNGYVCPSDERSTGPINPPGGPSTSIGVNQLSYAGSAGTIELFRYQYTTANAGNCNIIDGDGAFVISFNYGISNITDGTSNTLFVGEASRFRGQPASWQFPWNYGEWFAIVGRPTGSSASASQGIAYSVVRPNSPLQLNGPNTDVASIIDPDPFIWGNKPTAQSYGSFGFRSQHPGGVNFMFGDGSVRFIKSTIDLSTYRALSTRRGGEVISADAY</sequence>
<dbReference type="EMBL" id="RRYP01016510">
    <property type="protein sequence ID" value="TNV75101.1"/>
    <property type="molecule type" value="Genomic_DNA"/>
</dbReference>
<feature type="region of interest" description="Disordered" evidence="1">
    <location>
        <begin position="23"/>
        <end position="42"/>
    </location>
</feature>
<dbReference type="Gene3D" id="3.30.700.10">
    <property type="entry name" value="Glycoprotein, Type 4 Pilin"/>
    <property type="match status" value="1"/>
</dbReference>
<dbReference type="AlphaFoldDB" id="A0A8J8NID4"/>
<dbReference type="InterPro" id="IPR012902">
    <property type="entry name" value="N_methyl_site"/>
</dbReference>
<gene>
    <name evidence="4" type="ORF">FGO68_gene14633</name>
</gene>
<reference evidence="4" key="1">
    <citation type="submission" date="2019-06" db="EMBL/GenBank/DDBJ databases">
        <authorList>
            <person name="Zheng W."/>
        </authorList>
    </citation>
    <scope>NUCLEOTIDE SEQUENCE</scope>
    <source>
        <strain evidence="4">QDHG01</strain>
    </source>
</reference>